<dbReference type="EMBL" id="SWAU01000086">
    <property type="protein sequence ID" value="TKA96593.1"/>
    <property type="molecule type" value="Genomic_DNA"/>
</dbReference>
<dbReference type="Pfam" id="PF13604">
    <property type="entry name" value="AAA_30"/>
    <property type="match status" value="1"/>
</dbReference>
<reference evidence="2 3" key="1">
    <citation type="submission" date="2019-04" db="EMBL/GenBank/DDBJ databases">
        <title>Crypto-aerobic microbial life in anoxic (sulfidic) marine sediments.</title>
        <authorList>
            <person name="Bhattacharya S."/>
            <person name="Roy C."/>
            <person name="Mondal N."/>
            <person name="Sarkar J."/>
            <person name="Mandal S."/>
            <person name="Rameez M.J."/>
            <person name="Ghosh W."/>
        </authorList>
    </citation>
    <scope>NUCLEOTIDE SEQUENCE [LARGE SCALE GENOMIC DNA]</scope>
    <source>
        <strain evidence="2 3">SBBC</strain>
    </source>
</reference>
<dbReference type="Gene3D" id="3.40.50.300">
    <property type="entry name" value="P-loop containing nucleotide triphosphate hydrolases"/>
    <property type="match status" value="2"/>
</dbReference>
<name>A0A4U0Z516_9RHOB</name>
<evidence type="ECO:0000259" key="1">
    <source>
        <dbReference type="Pfam" id="PF08751"/>
    </source>
</evidence>
<organism evidence="2 3">
    <name type="scientific">Cereibacter changlensis</name>
    <dbReference type="NCBI Taxonomy" id="402884"/>
    <lineage>
        <taxon>Bacteria</taxon>
        <taxon>Pseudomonadati</taxon>
        <taxon>Pseudomonadota</taxon>
        <taxon>Alphaproteobacteria</taxon>
        <taxon>Rhodobacterales</taxon>
        <taxon>Paracoccaceae</taxon>
        <taxon>Cereibacter</taxon>
    </lineage>
</organism>
<feature type="domain" description="TrwC relaxase" evidence="1">
    <location>
        <begin position="14"/>
        <end position="302"/>
    </location>
</feature>
<accession>A0A4U0Z516</accession>
<dbReference type="InterPro" id="IPR014862">
    <property type="entry name" value="TrwC"/>
</dbReference>
<proteinExistence type="predicted"/>
<comment type="caution">
    <text evidence="2">The sequence shown here is derived from an EMBL/GenBank/DDBJ whole genome shotgun (WGS) entry which is preliminary data.</text>
</comment>
<dbReference type="PANTHER" id="PTHR43788">
    <property type="entry name" value="DNA2/NAM7 HELICASE FAMILY MEMBER"/>
    <property type="match status" value="1"/>
</dbReference>
<dbReference type="CDD" id="cd18809">
    <property type="entry name" value="SF1_C_RecD"/>
    <property type="match status" value="1"/>
</dbReference>
<dbReference type="InterPro" id="IPR027417">
    <property type="entry name" value="P-loop_NTPase"/>
</dbReference>
<dbReference type="SUPFAM" id="SSF55464">
    <property type="entry name" value="Origin of replication-binding domain, RBD-like"/>
    <property type="match status" value="1"/>
</dbReference>
<dbReference type="RefSeq" id="WP_136792509.1">
    <property type="nucleotide sequence ID" value="NZ_SWAU01000086.1"/>
</dbReference>
<evidence type="ECO:0000313" key="2">
    <source>
        <dbReference type="EMBL" id="TKA96593.1"/>
    </source>
</evidence>
<dbReference type="Pfam" id="PF08751">
    <property type="entry name" value="TrwC"/>
    <property type="match status" value="1"/>
</dbReference>
<dbReference type="Gene3D" id="2.30.30.940">
    <property type="match status" value="1"/>
</dbReference>
<dbReference type="SUPFAM" id="SSF52540">
    <property type="entry name" value="P-loop containing nucleoside triphosphate hydrolases"/>
    <property type="match status" value="2"/>
</dbReference>
<sequence>MMSVSNVSAGAAGSGYYQAEGYYIAGSPEAEAAASWFGKAAEELAAAGQTAFAERVDNETFSTMLEGHAPATEKDKDGNWTEGQTLGRYVDGERQHRPGIDLTFSASKSVSIMALVVGDKRVTEAHDAAVKSAMAYVEERFVTTRREVDGEMQQVPGKMIAGLFRHDTSRALDPQLHTHAVVQNMVLGEDGKWTALSNEQIYTNKLLIGAIYRNELAQNLEKLGYEVERTGKDGITEIRGVPKDLMDGFSKRRQEIEAALDERGGDRSAVSSALAALATRRGKQHGVDRDELKAAWQQEAKSFGYSLEDLQKIRDDAAYNRAVQLPGATREPTAPLTPNEVAAKAVEFAIQHISERAAVYSADNLMKVALNTTKTASVQHIEAAMKAAEASGRLVSVHVHVHEWKEVQERGGTKGGILKDHGEAPYRNDKANKASYYVTVQSGNSEHTIWGVDLARAIEAAGVQKGDGIYLSRTGDAPVTVTDKAGQQIEAKRNAWHVEKAAPEQKAALEKATVKLYTDDATLAAERRVLQEFRDARSDGGVSFAPRFRPGGGIKMSGDARLRQAVEKTDLTDGQKDAVLTGLTGAGRFRGVQGYAGTGKTFMLDALRGFAEKAGYTVEGAAPTNRAVEQLSEAIPASTTTAMLRINAANGKLGDKSKSILVIDEAAMVSTADMRDIMAAANRANYARVILVGDVKQLDAVSAGSPFAQLQKAGLPTALMADIQRQRDETAKAAVLHAIKGEVKAAFDNISRIRTPAQSETFPSAVAQSWLALRHAERDKTGVVVLTNEVRQKVNAEIRATLKDERSIGREDVKQRSLQPLNFTRAEANEIASYRAGDVVVPLKDMKAEGLQKGLVYVVEGASDRSKTLIVRPEKGGEALRVPIGKTPRADPALVAYEQTERDFAKGDRVKFAITDKDSGMANGARGTIEAIDQRQIRVTLQGGRTVTLAVDSMAARGMDHAYSATAHDFQGASVDRIIVGMSAAETLSTQKAFYVNISRARDSVTLVTTDPAKLADTIQKNSGERPSALDAYAQKQRDDAEAAKAAELQKQQEAPSPARTFQELDGVLQHQAQKFAAMNKERDTPDINAALKEIEQLQKVKEGPIR</sequence>
<protein>
    <submittedName>
        <fullName evidence="2">Conjugative relaxase</fullName>
    </submittedName>
</protein>
<evidence type="ECO:0000313" key="3">
    <source>
        <dbReference type="Proteomes" id="UP000306340"/>
    </source>
</evidence>
<dbReference type="AlphaFoldDB" id="A0A4U0Z516"/>
<dbReference type="InterPro" id="IPR014059">
    <property type="entry name" value="TraI/TrwC_relax"/>
</dbReference>
<dbReference type="InterPro" id="IPR050534">
    <property type="entry name" value="Coronavir_polyprotein_1ab"/>
</dbReference>
<dbReference type="Proteomes" id="UP000306340">
    <property type="component" value="Unassembled WGS sequence"/>
</dbReference>
<dbReference type="NCBIfam" id="TIGR02686">
    <property type="entry name" value="relax_trwC"/>
    <property type="match status" value="1"/>
</dbReference>
<gene>
    <name evidence="2" type="ORF">FAZ78_10635</name>
</gene>
<dbReference type="NCBIfam" id="NF041492">
    <property type="entry name" value="MobF"/>
    <property type="match status" value="1"/>
</dbReference>